<dbReference type="InterPro" id="IPR020846">
    <property type="entry name" value="MFS_dom"/>
</dbReference>
<evidence type="ECO:0000313" key="8">
    <source>
        <dbReference type="EMBL" id="KAF6050816.1"/>
    </source>
</evidence>
<keyword evidence="2" id="KW-0813">Transport</keyword>
<dbReference type="EMBL" id="JABWAB010000005">
    <property type="protein sequence ID" value="KAF6050816.1"/>
    <property type="molecule type" value="Genomic_DNA"/>
</dbReference>
<dbReference type="AlphaFoldDB" id="A0A8X7NKF7"/>
<dbReference type="PANTHER" id="PTHR23504">
    <property type="entry name" value="MAJOR FACILITATOR SUPERFAMILY DOMAIN-CONTAINING PROTEIN 10"/>
    <property type="match status" value="1"/>
</dbReference>
<comment type="caution">
    <text evidence="8">The sequence shown here is derived from an EMBL/GenBank/DDBJ whole genome shotgun (WGS) entry which is preliminary data.</text>
</comment>
<dbReference type="Pfam" id="PF07690">
    <property type="entry name" value="MFS_1"/>
    <property type="match status" value="1"/>
</dbReference>
<feature type="transmembrane region" description="Helical" evidence="6">
    <location>
        <begin position="430"/>
        <end position="454"/>
    </location>
</feature>
<feature type="transmembrane region" description="Helical" evidence="6">
    <location>
        <begin position="15"/>
        <end position="41"/>
    </location>
</feature>
<feature type="transmembrane region" description="Helical" evidence="6">
    <location>
        <begin position="466"/>
        <end position="488"/>
    </location>
</feature>
<dbReference type="SUPFAM" id="SSF103473">
    <property type="entry name" value="MFS general substrate transporter"/>
    <property type="match status" value="1"/>
</dbReference>
<dbReference type="PANTHER" id="PTHR23504:SF15">
    <property type="entry name" value="MAJOR FACILITATOR SUPERFAMILY (MFS) PROFILE DOMAIN-CONTAINING PROTEIN"/>
    <property type="match status" value="1"/>
</dbReference>
<dbReference type="GO" id="GO:0022857">
    <property type="term" value="F:transmembrane transporter activity"/>
    <property type="evidence" value="ECO:0007669"/>
    <property type="project" value="InterPro"/>
</dbReference>
<evidence type="ECO:0000313" key="9">
    <source>
        <dbReference type="Proteomes" id="UP000590412"/>
    </source>
</evidence>
<feature type="transmembrane region" description="Helical" evidence="6">
    <location>
        <begin position="198"/>
        <end position="220"/>
    </location>
</feature>
<dbReference type="InterPro" id="IPR036259">
    <property type="entry name" value="MFS_trans_sf"/>
</dbReference>
<evidence type="ECO:0000256" key="2">
    <source>
        <dbReference type="ARBA" id="ARBA00022448"/>
    </source>
</evidence>
<evidence type="ECO:0000259" key="7">
    <source>
        <dbReference type="PROSITE" id="PS50850"/>
    </source>
</evidence>
<keyword evidence="5 6" id="KW-0472">Membrane</keyword>
<feature type="domain" description="Major facilitator superfamily (MFS) profile" evidence="7">
    <location>
        <begin position="15"/>
        <end position="524"/>
    </location>
</feature>
<dbReference type="Proteomes" id="UP000590412">
    <property type="component" value="Unassembled WGS sequence"/>
</dbReference>
<evidence type="ECO:0000256" key="5">
    <source>
        <dbReference type="ARBA" id="ARBA00023136"/>
    </source>
</evidence>
<keyword evidence="4 6" id="KW-1133">Transmembrane helix</keyword>
<feature type="transmembrane region" description="Helical" evidence="6">
    <location>
        <begin position="396"/>
        <end position="415"/>
    </location>
</feature>
<dbReference type="PROSITE" id="PS50850">
    <property type="entry name" value="MFS"/>
    <property type="match status" value="1"/>
</dbReference>
<evidence type="ECO:0000256" key="1">
    <source>
        <dbReference type="ARBA" id="ARBA00004141"/>
    </source>
</evidence>
<protein>
    <submittedName>
        <fullName evidence="8">Major Facilitator Superfamily protein</fullName>
    </submittedName>
</protein>
<accession>A0A8X7NKF7</accession>
<evidence type="ECO:0000256" key="4">
    <source>
        <dbReference type="ARBA" id="ARBA00022989"/>
    </source>
</evidence>
<reference evidence="8" key="1">
    <citation type="submission" date="2020-03" db="EMBL/GenBank/DDBJ databases">
        <title>FDA dAtabase for Regulatory Grade micrObial Sequences (FDA-ARGOS): Supporting development and validation of Infectious Disease Dx tests.</title>
        <authorList>
            <person name="Campos J."/>
            <person name="Goldberg B."/>
            <person name="Tallon L."/>
            <person name="Sadzewicz L."/>
            <person name="Vavikolanu K."/>
            <person name="Mehta A."/>
            <person name="Aluvathingal J."/>
            <person name="Nadendla S."/>
            <person name="Nandy P."/>
            <person name="Geyer C."/>
            <person name="Yan Y."/>
            <person name="Sichtig H."/>
        </authorList>
    </citation>
    <scope>NUCLEOTIDE SEQUENCE [LARGE SCALE GENOMIC DNA]</scope>
    <source>
        <strain evidence="8">FDAARGOS_652</strain>
    </source>
</reference>
<evidence type="ECO:0000256" key="3">
    <source>
        <dbReference type="ARBA" id="ARBA00022692"/>
    </source>
</evidence>
<evidence type="ECO:0000256" key="6">
    <source>
        <dbReference type="SAM" id="Phobius"/>
    </source>
</evidence>
<feature type="transmembrane region" description="Helical" evidence="6">
    <location>
        <begin position="500"/>
        <end position="519"/>
    </location>
</feature>
<feature type="transmembrane region" description="Helical" evidence="6">
    <location>
        <begin position="315"/>
        <end position="336"/>
    </location>
</feature>
<name>A0A8X7NKF7_CANPA</name>
<feature type="transmembrane region" description="Helical" evidence="6">
    <location>
        <begin position="146"/>
        <end position="166"/>
    </location>
</feature>
<dbReference type="Gene3D" id="1.20.1250.20">
    <property type="entry name" value="MFS general substrate transporter like domains"/>
    <property type="match status" value="1"/>
</dbReference>
<feature type="transmembrane region" description="Helical" evidence="6">
    <location>
        <begin position="365"/>
        <end position="384"/>
    </location>
</feature>
<feature type="transmembrane region" description="Helical" evidence="6">
    <location>
        <begin position="89"/>
        <end position="108"/>
    </location>
</feature>
<organism evidence="8 9">
    <name type="scientific">Candida parapsilosis</name>
    <name type="common">Yeast</name>
    <dbReference type="NCBI Taxonomy" id="5480"/>
    <lineage>
        <taxon>Eukaryota</taxon>
        <taxon>Fungi</taxon>
        <taxon>Dikarya</taxon>
        <taxon>Ascomycota</taxon>
        <taxon>Saccharomycotina</taxon>
        <taxon>Pichiomycetes</taxon>
        <taxon>Debaryomycetaceae</taxon>
        <taxon>Candida/Lodderomyces clade</taxon>
        <taxon>Candida</taxon>
    </lineage>
</organism>
<gene>
    <name evidence="8" type="ORF">FOB60_003484</name>
</gene>
<dbReference type="OrthoDB" id="10262656at2759"/>
<dbReference type="InterPro" id="IPR011701">
    <property type="entry name" value="MFS"/>
</dbReference>
<comment type="subcellular location">
    <subcellularLocation>
        <location evidence="1">Membrane</location>
        <topology evidence="1">Multi-pass membrane protein</topology>
    </subcellularLocation>
</comment>
<sequence>MSNPTITEQLEGFPIFQMVIVGLLRLSEPIAFASYLSYIFFMIKSFKIAKTDADVSRFSGYLASGFAFSQFLSSVKWGKASDKYGRKPIILLGCFGTAISMIVFGFSTNFYMAFFARVMMGLLNGNVSIMRTTVGEIAIEKRHQGIAFSNLSLLWSLGKCIGAYLAGKLTDVDHFRNYRRDSKEGLHNSDSLFDRFPFAFSNIVISSLILCFMVCGWLFLEETNDRVRHRRDRGLEVGDAIRRLLGFEIPDRPWRRGKSEDSEFLIHDNSLPEEFDDDDDDTEMYELQSLTSNEENTTKQGTDIALFTRPIIYRIFCNFLLSFCNVIYTEFLPILLSKTVDVDSLRFPIHSRGGFGYSTESVGKLLSITGISGVVLVSLLFPIINKYLSLLTAFRTGVGFVPIISFSLPLIIFTIPEYNPMFHSHATTTALLYLNTFFSSFVGSISFSQMTLLIHRASPKQHRAVINGYTISFTAFARFLSPLIWGWIMSLCDKNGVGVIAWWLLGAIYLIVFLFTFLLSEADEQDV</sequence>
<proteinExistence type="predicted"/>
<dbReference type="GO" id="GO:0016020">
    <property type="term" value="C:membrane"/>
    <property type="evidence" value="ECO:0007669"/>
    <property type="project" value="UniProtKB-SubCell"/>
</dbReference>
<keyword evidence="3 6" id="KW-0812">Transmembrane</keyword>